<dbReference type="PANTHER" id="PTHR48022">
    <property type="entry name" value="PLASTIDIC GLUCOSE TRANSPORTER 4"/>
    <property type="match status" value="1"/>
</dbReference>
<evidence type="ECO:0000313" key="16">
    <source>
        <dbReference type="EMBL" id="EAR99358.1"/>
    </source>
</evidence>
<dbReference type="InterPro" id="IPR050360">
    <property type="entry name" value="MFS_Sugar_Transporters"/>
</dbReference>
<dbReference type="HOGENOM" id="CLU_001265_30_5_1"/>
<evidence type="ECO:0000256" key="6">
    <source>
        <dbReference type="ARBA" id="ARBA00023136"/>
    </source>
</evidence>
<feature type="transmembrane region" description="Helical" evidence="14">
    <location>
        <begin position="375"/>
        <end position="403"/>
    </location>
</feature>
<evidence type="ECO:0000256" key="11">
    <source>
        <dbReference type="ARBA" id="ARBA00044668"/>
    </source>
</evidence>
<evidence type="ECO:0000256" key="3">
    <source>
        <dbReference type="ARBA" id="ARBA00011738"/>
    </source>
</evidence>
<evidence type="ECO:0000256" key="8">
    <source>
        <dbReference type="ARBA" id="ARBA00044648"/>
    </source>
</evidence>
<evidence type="ECO:0000256" key="2">
    <source>
        <dbReference type="ARBA" id="ARBA00010992"/>
    </source>
</evidence>
<dbReference type="RefSeq" id="XP_001019603.1">
    <property type="nucleotide sequence ID" value="XM_001019603.1"/>
</dbReference>
<dbReference type="Pfam" id="PF00083">
    <property type="entry name" value="Sugar_tr"/>
    <property type="match status" value="1"/>
</dbReference>
<accession>I7M256</accession>
<evidence type="ECO:0000256" key="12">
    <source>
        <dbReference type="ARBA" id="ARBA00044710"/>
    </source>
</evidence>
<dbReference type="PANTHER" id="PTHR48022:SF2">
    <property type="entry name" value="PLASTIDIC GLUCOSE TRANSPORTER 4"/>
    <property type="match status" value="1"/>
</dbReference>
<dbReference type="KEGG" id="tet:TTHERM_00131260"/>
<evidence type="ECO:0000256" key="4">
    <source>
        <dbReference type="ARBA" id="ARBA00022692"/>
    </source>
</evidence>
<evidence type="ECO:0000256" key="10">
    <source>
        <dbReference type="ARBA" id="ARBA00044662"/>
    </source>
</evidence>
<feature type="transmembrane region" description="Helical" evidence="14">
    <location>
        <begin position="195"/>
        <end position="218"/>
    </location>
</feature>
<evidence type="ECO:0000256" key="9">
    <source>
        <dbReference type="ARBA" id="ARBA00044656"/>
    </source>
</evidence>
<dbReference type="PROSITE" id="PS50850">
    <property type="entry name" value="MFS"/>
    <property type="match status" value="1"/>
</dbReference>
<dbReference type="GeneID" id="7829288"/>
<dbReference type="InterPro" id="IPR003663">
    <property type="entry name" value="Sugar/inositol_transpt"/>
</dbReference>
<keyword evidence="6 14" id="KW-0472">Membrane</keyword>
<feature type="domain" description="Major facilitator superfamily (MFS) profile" evidence="15">
    <location>
        <begin position="18"/>
        <end position="462"/>
    </location>
</feature>
<comment type="catalytic activity">
    <reaction evidence="7">
        <text>D-galactose(in) = D-galactose(out)</text>
        <dbReference type="Rhea" id="RHEA:34915"/>
        <dbReference type="ChEBI" id="CHEBI:4139"/>
    </reaction>
    <physiologicalReaction direction="right-to-left" evidence="7">
        <dbReference type="Rhea" id="RHEA:34917"/>
    </physiologicalReaction>
</comment>
<dbReference type="OrthoDB" id="6612291at2759"/>
<feature type="transmembrane region" description="Helical" evidence="14">
    <location>
        <begin position="438"/>
        <end position="459"/>
    </location>
</feature>
<evidence type="ECO:0000256" key="7">
    <source>
        <dbReference type="ARBA" id="ARBA00044637"/>
    </source>
</evidence>
<dbReference type="eggNOG" id="KOG0254">
    <property type="taxonomic scope" value="Eukaryota"/>
</dbReference>
<protein>
    <recommendedName>
        <fullName evidence="13">Hexose transporter 1</fullName>
    </recommendedName>
</protein>
<feature type="transmembrane region" description="Helical" evidence="14">
    <location>
        <begin position="128"/>
        <end position="149"/>
    </location>
</feature>
<comment type="catalytic activity">
    <reaction evidence="12">
        <text>D-fructose(out) = D-fructose(in)</text>
        <dbReference type="Rhea" id="RHEA:60372"/>
        <dbReference type="ChEBI" id="CHEBI:37721"/>
    </reaction>
    <physiologicalReaction direction="left-to-right" evidence="12">
        <dbReference type="Rhea" id="RHEA:60373"/>
    </physiologicalReaction>
</comment>
<feature type="transmembrane region" description="Helical" evidence="14">
    <location>
        <begin position="282"/>
        <end position="303"/>
    </location>
</feature>
<evidence type="ECO:0000313" key="17">
    <source>
        <dbReference type="Proteomes" id="UP000009168"/>
    </source>
</evidence>
<evidence type="ECO:0000259" key="15">
    <source>
        <dbReference type="PROSITE" id="PS50850"/>
    </source>
</evidence>
<dbReference type="GO" id="GO:0016020">
    <property type="term" value="C:membrane"/>
    <property type="evidence" value="ECO:0007669"/>
    <property type="project" value="UniProtKB-SubCell"/>
</dbReference>
<comment type="catalytic activity">
    <reaction evidence="11">
        <text>D-glucosamine(out) = D-glucosamine(in)</text>
        <dbReference type="Rhea" id="RHEA:78423"/>
        <dbReference type="ChEBI" id="CHEBI:58723"/>
    </reaction>
    <physiologicalReaction direction="left-to-right" evidence="11">
        <dbReference type="Rhea" id="RHEA:78424"/>
    </physiologicalReaction>
</comment>
<feature type="transmembrane region" description="Helical" evidence="14">
    <location>
        <begin position="315"/>
        <end position="335"/>
    </location>
</feature>
<keyword evidence="4 14" id="KW-0812">Transmembrane</keyword>
<comment type="similarity">
    <text evidence="2">Belongs to the major facilitator superfamily. Sugar transporter (TC 2.A.1.1) family.</text>
</comment>
<feature type="transmembrane region" description="Helical" evidence="14">
    <location>
        <begin position="347"/>
        <end position="369"/>
    </location>
</feature>
<evidence type="ECO:0000256" key="14">
    <source>
        <dbReference type="SAM" id="Phobius"/>
    </source>
</evidence>
<comment type="subcellular location">
    <subcellularLocation>
        <location evidence="1">Membrane</location>
        <topology evidence="1">Multi-pass membrane protein</topology>
    </subcellularLocation>
</comment>
<name>I7M256_TETTS</name>
<reference evidence="17" key="1">
    <citation type="journal article" date="2006" name="PLoS Biol.">
        <title>Macronuclear genome sequence of the ciliate Tetrahymena thermophila, a model eukaryote.</title>
        <authorList>
            <person name="Eisen J.A."/>
            <person name="Coyne R.S."/>
            <person name="Wu M."/>
            <person name="Wu D."/>
            <person name="Thiagarajan M."/>
            <person name="Wortman J.R."/>
            <person name="Badger J.H."/>
            <person name="Ren Q."/>
            <person name="Amedeo P."/>
            <person name="Jones K.M."/>
            <person name="Tallon L.J."/>
            <person name="Delcher A.L."/>
            <person name="Salzberg S.L."/>
            <person name="Silva J.C."/>
            <person name="Haas B.J."/>
            <person name="Majoros W.H."/>
            <person name="Farzad M."/>
            <person name="Carlton J.M."/>
            <person name="Smith R.K. Jr."/>
            <person name="Garg J."/>
            <person name="Pearlman R.E."/>
            <person name="Karrer K.M."/>
            <person name="Sun L."/>
            <person name="Manning G."/>
            <person name="Elde N.C."/>
            <person name="Turkewitz A.P."/>
            <person name="Asai D.J."/>
            <person name="Wilkes D.E."/>
            <person name="Wang Y."/>
            <person name="Cai H."/>
            <person name="Collins K."/>
            <person name="Stewart B.A."/>
            <person name="Lee S.R."/>
            <person name="Wilamowska K."/>
            <person name="Weinberg Z."/>
            <person name="Ruzzo W.L."/>
            <person name="Wloga D."/>
            <person name="Gaertig J."/>
            <person name="Frankel J."/>
            <person name="Tsao C.-C."/>
            <person name="Gorovsky M.A."/>
            <person name="Keeling P.J."/>
            <person name="Waller R.F."/>
            <person name="Patron N.J."/>
            <person name="Cherry J.M."/>
            <person name="Stover N.A."/>
            <person name="Krieger C.J."/>
            <person name="del Toro C."/>
            <person name="Ryder H.F."/>
            <person name="Williamson S.C."/>
            <person name="Barbeau R.A."/>
            <person name="Hamilton E.P."/>
            <person name="Orias E."/>
        </authorList>
    </citation>
    <scope>NUCLEOTIDE SEQUENCE [LARGE SCALE GENOMIC DNA]</scope>
    <source>
        <strain evidence="17">SB210</strain>
    </source>
</reference>
<evidence type="ECO:0000256" key="1">
    <source>
        <dbReference type="ARBA" id="ARBA00004141"/>
    </source>
</evidence>
<gene>
    <name evidence="16" type="ORF">TTHERM_00131260</name>
</gene>
<keyword evidence="5 14" id="KW-1133">Transmembrane helix</keyword>
<dbReference type="InParanoid" id="I7M256"/>
<dbReference type="InterPro" id="IPR005828">
    <property type="entry name" value="MFS_sugar_transport-like"/>
</dbReference>
<dbReference type="InterPro" id="IPR036259">
    <property type="entry name" value="MFS_trans_sf"/>
</dbReference>
<feature type="transmembrane region" description="Helical" evidence="14">
    <location>
        <begin position="73"/>
        <end position="92"/>
    </location>
</feature>
<evidence type="ECO:0000256" key="13">
    <source>
        <dbReference type="ARBA" id="ARBA00044780"/>
    </source>
</evidence>
<organism evidence="16 17">
    <name type="scientific">Tetrahymena thermophila (strain SB210)</name>
    <dbReference type="NCBI Taxonomy" id="312017"/>
    <lineage>
        <taxon>Eukaryota</taxon>
        <taxon>Sar</taxon>
        <taxon>Alveolata</taxon>
        <taxon>Ciliophora</taxon>
        <taxon>Intramacronucleata</taxon>
        <taxon>Oligohymenophorea</taxon>
        <taxon>Hymenostomatida</taxon>
        <taxon>Tetrahymenina</taxon>
        <taxon>Tetrahymenidae</taxon>
        <taxon>Tetrahymena</taxon>
    </lineage>
</organism>
<feature type="transmembrane region" description="Helical" evidence="14">
    <location>
        <begin position="104"/>
        <end position="122"/>
    </location>
</feature>
<dbReference type="GO" id="GO:0005351">
    <property type="term" value="F:carbohydrate:proton symporter activity"/>
    <property type="evidence" value="ECO:0007669"/>
    <property type="project" value="TreeGrafter"/>
</dbReference>
<dbReference type="AlphaFoldDB" id="I7M256"/>
<comment type="catalytic activity">
    <reaction evidence="10">
        <text>D-mannose(out) = D-mannose(in)</text>
        <dbReference type="Rhea" id="RHEA:78391"/>
        <dbReference type="ChEBI" id="CHEBI:4208"/>
    </reaction>
    <physiologicalReaction direction="left-to-right" evidence="10">
        <dbReference type="Rhea" id="RHEA:78392"/>
    </physiologicalReaction>
</comment>
<dbReference type="EMBL" id="GG662639">
    <property type="protein sequence ID" value="EAR99358.1"/>
    <property type="molecule type" value="Genomic_DNA"/>
</dbReference>
<sequence length="487" mass="54653">MQQKQEQLHKSTLQVFIITQIACFGGFLYGYVISELTIVYDQLAIAFGVDKYKDNQIYNEETPDDYTSEFHNLKTICTVFMPIGALVSSYIGKFIINKMGRRQYMMLSDIIMITGCAIAMISNLYSFLVARFILGYAVGMNTAVVPLYVKEMSPVSISGLTGSIFQININLGIILSICISLGLNQVVSNSTPVQGIWRLIIVFPAIFSTLRLLGLIFYSRTDTPFYYFSRGMVDQGTEVLKSIYKEEYVEEIKQTMTQTNDGDDGVQDQNQEKNTASYKRRLLVGVCIQFFCQMTGINAVIQFSNNIFGLVTSNYTTINYLTLSSNIFLMFAAFLGSSLSVKFGRKVILQGGYLSCSILLLTFGIIAFFNVKDYVGLQVVSIIIIFIFYACFNCSIGPVTWIFNSDIVKEEGMSYGVLSNWFGNIVSTLINLNSIIQINFLVFGGFSTVGLLFITKFVLETKDKTYPEIQRIYAAGKDGEKQELLDN</sequence>
<dbReference type="Proteomes" id="UP000009168">
    <property type="component" value="Unassembled WGS sequence"/>
</dbReference>
<dbReference type="Gene3D" id="1.20.1250.20">
    <property type="entry name" value="MFS general substrate transporter like domains"/>
    <property type="match status" value="1"/>
</dbReference>
<feature type="transmembrane region" description="Helical" evidence="14">
    <location>
        <begin position="12"/>
        <end position="33"/>
    </location>
</feature>
<feature type="transmembrane region" description="Helical" evidence="14">
    <location>
        <begin position="161"/>
        <end position="183"/>
    </location>
</feature>
<comment type="catalytic activity">
    <reaction evidence="8">
        <text>D-glucose(out) = D-glucose(in)</text>
        <dbReference type="Rhea" id="RHEA:60376"/>
        <dbReference type="ChEBI" id="CHEBI:4167"/>
    </reaction>
    <physiologicalReaction direction="left-to-right" evidence="8">
        <dbReference type="Rhea" id="RHEA:60377"/>
    </physiologicalReaction>
</comment>
<dbReference type="SUPFAM" id="SSF103473">
    <property type="entry name" value="MFS general substrate transporter"/>
    <property type="match status" value="1"/>
</dbReference>
<dbReference type="InterPro" id="IPR020846">
    <property type="entry name" value="MFS_dom"/>
</dbReference>
<dbReference type="PRINTS" id="PR00171">
    <property type="entry name" value="SUGRTRNSPORT"/>
</dbReference>
<comment type="catalytic activity">
    <reaction evidence="9">
        <text>D-xylose(out) = D-xylose(in)</text>
        <dbReference type="Rhea" id="RHEA:78427"/>
        <dbReference type="ChEBI" id="CHEBI:53455"/>
    </reaction>
    <physiologicalReaction direction="left-to-right" evidence="9">
        <dbReference type="Rhea" id="RHEA:78428"/>
    </physiologicalReaction>
</comment>
<comment type="subunit">
    <text evidence="3">Homodimer.</text>
</comment>
<dbReference type="OMA" id="MAIIVSC"/>
<evidence type="ECO:0000256" key="5">
    <source>
        <dbReference type="ARBA" id="ARBA00022989"/>
    </source>
</evidence>
<dbReference type="STRING" id="312017.I7M256"/>
<proteinExistence type="inferred from homology"/>
<feature type="transmembrane region" description="Helical" evidence="14">
    <location>
        <begin position="415"/>
        <end position="432"/>
    </location>
</feature>
<keyword evidence="17" id="KW-1185">Reference proteome</keyword>